<protein>
    <submittedName>
        <fullName evidence="1">Uncharacterized protein</fullName>
    </submittedName>
</protein>
<proteinExistence type="predicted"/>
<keyword evidence="2" id="KW-1185">Reference proteome</keyword>
<dbReference type="AlphaFoldDB" id="A0A8S1LFQ3"/>
<dbReference type="EMBL" id="CAJJDM010000036">
    <property type="protein sequence ID" value="CAD8065291.1"/>
    <property type="molecule type" value="Genomic_DNA"/>
</dbReference>
<dbReference type="OMA" id="YEYYLYQ"/>
<evidence type="ECO:0000313" key="1">
    <source>
        <dbReference type="EMBL" id="CAD8065291.1"/>
    </source>
</evidence>
<name>A0A8S1LFQ3_PARPR</name>
<sequence>MEGFKFQSYLTYTYKNSQDQMKDILQKDGYLDYKIIPEFNLIRYKINNERVIRLDNLLFLFKTYYLKITIAQLIQLCLQIVKKYQNLQQNSIKHNYLELNRILLKLDEKCQSMSILPQLLYYTIHFTGYDCPFYEKQDYQYNQIVDEDAIKSIILQILNCTYQNEIEEEKMLDNIKKLKNQIKISLDSFIQSVQTIFIEYSNRDNEYQILQKIDTQFNDKNYKRNSRKTNVQKNLSNLQNMYYNNDKNWFLYEQYLYQTIPLITHEFRKAYIYQEQKLQKDIKIFDFRQLLDEYDEKLILDLINQNIAHISESCKFEWDINIIYNDIKLILSEELQKLQYFKNDINFFKKEKNFIDQLNQFKQSIQKKVTYEAFETCLYLKYFQLIEELI</sequence>
<evidence type="ECO:0000313" key="2">
    <source>
        <dbReference type="Proteomes" id="UP000688137"/>
    </source>
</evidence>
<accession>A0A8S1LFQ3</accession>
<gene>
    <name evidence="1" type="ORF">PPRIM_AZ9-3.1.T0370197</name>
</gene>
<reference evidence="1" key="1">
    <citation type="submission" date="2021-01" db="EMBL/GenBank/DDBJ databases">
        <authorList>
            <consortium name="Genoscope - CEA"/>
            <person name="William W."/>
        </authorList>
    </citation>
    <scope>NUCLEOTIDE SEQUENCE</scope>
</reference>
<dbReference type="Proteomes" id="UP000688137">
    <property type="component" value="Unassembled WGS sequence"/>
</dbReference>
<comment type="caution">
    <text evidence="1">The sequence shown here is derived from an EMBL/GenBank/DDBJ whole genome shotgun (WGS) entry which is preliminary data.</text>
</comment>
<organism evidence="1 2">
    <name type="scientific">Paramecium primaurelia</name>
    <dbReference type="NCBI Taxonomy" id="5886"/>
    <lineage>
        <taxon>Eukaryota</taxon>
        <taxon>Sar</taxon>
        <taxon>Alveolata</taxon>
        <taxon>Ciliophora</taxon>
        <taxon>Intramacronucleata</taxon>
        <taxon>Oligohymenophorea</taxon>
        <taxon>Peniculida</taxon>
        <taxon>Parameciidae</taxon>
        <taxon>Paramecium</taxon>
    </lineage>
</organism>